<evidence type="ECO:0000313" key="2">
    <source>
        <dbReference type="Proteomes" id="UP000324974"/>
    </source>
</evidence>
<dbReference type="Gene3D" id="4.10.410.40">
    <property type="match status" value="1"/>
</dbReference>
<dbReference type="Proteomes" id="UP000324974">
    <property type="component" value="Chromosome"/>
</dbReference>
<keyword evidence="2" id="KW-1185">Reference proteome</keyword>
<gene>
    <name evidence="1" type="ORF">PX52LOC_03513</name>
</gene>
<accession>A0A5C1AE78</accession>
<proteinExistence type="predicted"/>
<dbReference type="RefSeq" id="WP_149111270.1">
    <property type="nucleotide sequence ID" value="NZ_CP042425.1"/>
</dbReference>
<reference evidence="2" key="1">
    <citation type="submission" date="2019-08" db="EMBL/GenBank/DDBJ databases">
        <title>Limnoglobus roseus gen. nov., sp. nov., a novel freshwater planctomycete with a giant genome from the family Gemmataceae.</title>
        <authorList>
            <person name="Kulichevskaya I.S."/>
            <person name="Naumoff D.G."/>
            <person name="Miroshnikov K."/>
            <person name="Ivanova A."/>
            <person name="Philippov D.A."/>
            <person name="Hakobyan A."/>
            <person name="Rijpstra I.C."/>
            <person name="Sinninghe Damste J.S."/>
            <person name="Liesack W."/>
            <person name="Dedysh S.N."/>
        </authorList>
    </citation>
    <scope>NUCLEOTIDE SEQUENCE [LARGE SCALE GENOMIC DNA]</scope>
    <source>
        <strain evidence="2">PX52</strain>
    </source>
</reference>
<evidence type="ECO:0008006" key="3">
    <source>
        <dbReference type="Google" id="ProtNLM"/>
    </source>
</evidence>
<dbReference type="EMBL" id="CP042425">
    <property type="protein sequence ID" value="QEL16553.1"/>
    <property type="molecule type" value="Genomic_DNA"/>
</dbReference>
<evidence type="ECO:0000313" key="1">
    <source>
        <dbReference type="EMBL" id="QEL16553.1"/>
    </source>
</evidence>
<name>A0A5C1AE78_9BACT</name>
<dbReference type="AlphaFoldDB" id="A0A5C1AE78"/>
<sequence>MTAHDGVIGNGAKVTFGGVQINNCMSISVGSTTVDSVEVTTLEDNGQKRYLPSLRDNGSVVVKCLYKEDTRGDLLAMIGQRDTLVVSGPEVTGYELAASFEEAFITELTQPEFTTSGLGEMSVTFKIDKVGDDS</sequence>
<dbReference type="KEGG" id="lrs:PX52LOC_03513"/>
<protein>
    <recommendedName>
        <fullName evidence="3">Phage tail protein</fullName>
    </recommendedName>
</protein>
<organism evidence="1 2">
    <name type="scientific">Limnoglobus roseus</name>
    <dbReference type="NCBI Taxonomy" id="2598579"/>
    <lineage>
        <taxon>Bacteria</taxon>
        <taxon>Pseudomonadati</taxon>
        <taxon>Planctomycetota</taxon>
        <taxon>Planctomycetia</taxon>
        <taxon>Gemmatales</taxon>
        <taxon>Gemmataceae</taxon>
        <taxon>Limnoglobus</taxon>
    </lineage>
</organism>